<dbReference type="AlphaFoldDB" id="A0A9Q2XP14"/>
<dbReference type="Proteomes" id="UP001106592">
    <property type="component" value="Unassembled WGS sequence"/>
</dbReference>
<proteinExistence type="predicted"/>
<accession>A0A9Q2XP14</accession>
<evidence type="ECO:0000313" key="1">
    <source>
        <dbReference type="EMBL" id="MBV6289870.1"/>
    </source>
</evidence>
<reference evidence="1" key="2">
    <citation type="journal article" date="2023" name="Plant Pathol.">
        <title>Dismantling and reorganizing Pseudomonas marginalis sensu#lato.</title>
        <authorList>
            <person name="Sawada H."/>
            <person name="Fujikawa T."/>
            <person name="Satou M."/>
        </authorList>
    </citation>
    <scope>NUCLEOTIDE SEQUENCE</scope>
    <source>
        <strain evidence="1">MAFF 301350</strain>
    </source>
</reference>
<reference evidence="1" key="1">
    <citation type="journal article" date="2022" name="Int. J. Syst. Evol. Microbiol.">
        <title>Pseudomonas aegrilactucae sp. nov. and Pseudomonas morbosilactucae sp. nov., pathogens causing bacterial rot of lettuce in Japan.</title>
        <authorList>
            <person name="Sawada H."/>
            <person name="Fujikawa T."/>
            <person name="Satou M."/>
        </authorList>
    </citation>
    <scope>NUCLEOTIDE SEQUENCE</scope>
    <source>
        <strain evidence="1">MAFF 301350</strain>
    </source>
</reference>
<gene>
    <name evidence="1" type="ORF">KUO17_23035</name>
</gene>
<dbReference type="RefSeq" id="WP_217977886.1">
    <property type="nucleotide sequence ID" value="NZ_JAHTBI010000096.1"/>
</dbReference>
<organism evidence="1 2">
    <name type="scientific">Pseudomonas aegrilactucae</name>
    <dbReference type="NCBI Taxonomy" id="2854028"/>
    <lineage>
        <taxon>Bacteria</taxon>
        <taxon>Pseudomonadati</taxon>
        <taxon>Pseudomonadota</taxon>
        <taxon>Gammaproteobacteria</taxon>
        <taxon>Pseudomonadales</taxon>
        <taxon>Pseudomonadaceae</taxon>
        <taxon>Pseudomonas</taxon>
    </lineage>
</organism>
<evidence type="ECO:0000313" key="2">
    <source>
        <dbReference type="Proteomes" id="UP001106592"/>
    </source>
</evidence>
<sequence>MINRKRFSHYKNNPLHSLRKATMSCSHLRLHFDSKHMVNLLKPTLAATLLLIVAGCAKIQPHEDIHSNTSAPIELPAGPVALVVSESAAETIRDLTTYHDHFKNGWVARLYTHAIRQAYVETSAPDLSLAGVTLILKKRFSEVHNYQSLEEASHSGLPLIATLGMKIQLINNRSSEPASHLSLDFYTPNKRYLGTVESSTRRVLTPLWTHNKREPEIVAQIRQQEAVQRQSLESLEQRLSNISVEKASF</sequence>
<name>A0A9Q2XP14_9PSED</name>
<keyword evidence="2" id="KW-1185">Reference proteome</keyword>
<dbReference type="EMBL" id="JAHTBI010000096">
    <property type="protein sequence ID" value="MBV6289870.1"/>
    <property type="molecule type" value="Genomic_DNA"/>
</dbReference>
<protein>
    <submittedName>
        <fullName evidence="1">Uncharacterized protein</fullName>
    </submittedName>
</protein>
<comment type="caution">
    <text evidence="1">The sequence shown here is derived from an EMBL/GenBank/DDBJ whole genome shotgun (WGS) entry which is preliminary data.</text>
</comment>